<dbReference type="AlphaFoldDB" id="A0A1Y2H396"/>
<dbReference type="SUPFAM" id="SSF51905">
    <property type="entry name" value="FAD/NAD(P)-binding domain"/>
    <property type="match status" value="1"/>
</dbReference>
<evidence type="ECO:0000256" key="4">
    <source>
        <dbReference type="ARBA" id="ARBA00023002"/>
    </source>
</evidence>
<sequence length="482" mass="53431">MDNTEPTPPRVLIVGAGLGGLMLGLLLEKIGIPYDIFERAPILKPYGAAMGLVPNIMPVFEQLGLLEEILKVSFPAVTMDIYREDLRIIGSLDIGGSSELIGYDSIVFSRPDLHRLLVSKTPPGRIHLGKRVLSVGQSEHGALIRCADGSVHQGDIVVGADGAYSAVRQNLYDRLEKEGKLPRKDTESLSLGYTCLVGTSQPMDPEKYPVLKDPFSHFGVVIADGKPHSSTILTVPGNRICFGIVIQLTPEEKEAVFRNSEWGPESLDNTIAKIQDHPIPFGGTIHDIIRATPKDVITNVYLEEKIFETWTYKRIALLGDACHKMLPSAGQGAVNALYDAVALANCIYEMNDNSQSQIEAALKDYKRQRYPLAKMQVEGSAMAGKLLYGQTWIEKFGRKMVFSWMPNWLEKTTLTRAAAYQPQAVFLPFTKKRGRLNIKPPKPSKKYLEEQRRKGAAEGIETEMNEVNDRRAASEDLDTHTI</sequence>
<feature type="domain" description="FAD-binding" evidence="6">
    <location>
        <begin position="11"/>
        <end position="378"/>
    </location>
</feature>
<name>A0A1Y2H396_9FUNG</name>
<reference evidence="7 8" key="1">
    <citation type="submission" date="2016-07" db="EMBL/GenBank/DDBJ databases">
        <title>Pervasive Adenine N6-methylation of Active Genes in Fungi.</title>
        <authorList>
            <consortium name="DOE Joint Genome Institute"/>
            <person name="Mondo S.J."/>
            <person name="Dannebaum R.O."/>
            <person name="Kuo R.C."/>
            <person name="Labutti K."/>
            <person name="Haridas S."/>
            <person name="Kuo A."/>
            <person name="Salamov A."/>
            <person name="Ahrendt S.R."/>
            <person name="Lipzen A."/>
            <person name="Sullivan W."/>
            <person name="Andreopoulos W.B."/>
            <person name="Clum A."/>
            <person name="Lindquist E."/>
            <person name="Daum C."/>
            <person name="Ramamoorthy G.K."/>
            <person name="Gryganskyi A."/>
            <person name="Culley D."/>
            <person name="Magnuson J.K."/>
            <person name="James T.Y."/>
            <person name="O'Malley M.A."/>
            <person name="Stajich J.E."/>
            <person name="Spatafora J.W."/>
            <person name="Visel A."/>
            <person name="Grigoriev I.V."/>
        </authorList>
    </citation>
    <scope>NUCLEOTIDE SEQUENCE [LARGE SCALE GENOMIC DNA]</scope>
    <source>
        <strain evidence="7 8">NRRL 3116</strain>
    </source>
</reference>
<dbReference type="GO" id="GO:0071949">
    <property type="term" value="F:FAD binding"/>
    <property type="evidence" value="ECO:0007669"/>
    <property type="project" value="InterPro"/>
</dbReference>
<comment type="similarity">
    <text evidence="1">Belongs to the paxM FAD-dependent monooxygenase family.</text>
</comment>
<dbReference type="PANTHER" id="PTHR47356:SF2">
    <property type="entry name" value="FAD-BINDING DOMAIN-CONTAINING PROTEIN-RELATED"/>
    <property type="match status" value="1"/>
</dbReference>
<keyword evidence="4" id="KW-0560">Oxidoreductase</keyword>
<dbReference type="PRINTS" id="PR00420">
    <property type="entry name" value="RNGMNOXGNASE"/>
</dbReference>
<feature type="compositionally biased region" description="Basic and acidic residues" evidence="5">
    <location>
        <begin position="467"/>
        <end position="482"/>
    </location>
</feature>
<proteinExistence type="inferred from homology"/>
<keyword evidence="3" id="KW-0274">FAD</keyword>
<dbReference type="InterPro" id="IPR050562">
    <property type="entry name" value="FAD_mOase_fung"/>
</dbReference>
<dbReference type="STRING" id="64571.A0A1Y2H396"/>
<dbReference type="Gene3D" id="3.50.50.60">
    <property type="entry name" value="FAD/NAD(P)-binding domain"/>
    <property type="match status" value="1"/>
</dbReference>
<dbReference type="InterPro" id="IPR036188">
    <property type="entry name" value="FAD/NAD-bd_sf"/>
</dbReference>
<dbReference type="InParanoid" id="A0A1Y2H396"/>
<feature type="region of interest" description="Disordered" evidence="5">
    <location>
        <begin position="436"/>
        <end position="482"/>
    </location>
</feature>
<organism evidence="7 8">
    <name type="scientific">Lobosporangium transversale</name>
    <dbReference type="NCBI Taxonomy" id="64571"/>
    <lineage>
        <taxon>Eukaryota</taxon>
        <taxon>Fungi</taxon>
        <taxon>Fungi incertae sedis</taxon>
        <taxon>Mucoromycota</taxon>
        <taxon>Mortierellomycotina</taxon>
        <taxon>Mortierellomycetes</taxon>
        <taxon>Mortierellales</taxon>
        <taxon>Mortierellaceae</taxon>
        <taxon>Lobosporangium</taxon>
    </lineage>
</organism>
<evidence type="ECO:0000313" key="7">
    <source>
        <dbReference type="EMBL" id="ORZ29030.1"/>
    </source>
</evidence>
<evidence type="ECO:0000256" key="3">
    <source>
        <dbReference type="ARBA" id="ARBA00022827"/>
    </source>
</evidence>
<evidence type="ECO:0000256" key="5">
    <source>
        <dbReference type="SAM" id="MobiDB-lite"/>
    </source>
</evidence>
<dbReference type="PANTHER" id="PTHR47356">
    <property type="entry name" value="FAD-DEPENDENT MONOOXYGENASE ASQG-RELATED"/>
    <property type="match status" value="1"/>
</dbReference>
<protein>
    <recommendedName>
        <fullName evidence="6">FAD-binding domain-containing protein</fullName>
    </recommendedName>
</protein>
<dbReference type="GeneID" id="33571427"/>
<keyword evidence="8" id="KW-1185">Reference proteome</keyword>
<feature type="compositionally biased region" description="Basic and acidic residues" evidence="5">
    <location>
        <begin position="446"/>
        <end position="456"/>
    </location>
</feature>
<dbReference type="InterPro" id="IPR002938">
    <property type="entry name" value="FAD-bd"/>
</dbReference>
<evidence type="ECO:0000256" key="1">
    <source>
        <dbReference type="ARBA" id="ARBA00007992"/>
    </source>
</evidence>
<comment type="caution">
    <text evidence="7">The sequence shown here is derived from an EMBL/GenBank/DDBJ whole genome shotgun (WGS) entry which is preliminary data.</text>
</comment>
<evidence type="ECO:0000259" key="6">
    <source>
        <dbReference type="Pfam" id="PF01494"/>
    </source>
</evidence>
<dbReference type="Proteomes" id="UP000193648">
    <property type="component" value="Unassembled WGS sequence"/>
</dbReference>
<dbReference type="OrthoDB" id="417877at2759"/>
<evidence type="ECO:0000313" key="8">
    <source>
        <dbReference type="Proteomes" id="UP000193648"/>
    </source>
</evidence>
<accession>A0A1Y2H396</accession>
<dbReference type="Pfam" id="PF01494">
    <property type="entry name" value="FAD_binding_3"/>
    <property type="match status" value="1"/>
</dbReference>
<gene>
    <name evidence="7" type="ORF">BCR41DRAFT_418111</name>
</gene>
<keyword evidence="2" id="KW-0285">Flavoprotein</keyword>
<dbReference type="EMBL" id="MCFF01000001">
    <property type="protein sequence ID" value="ORZ29030.1"/>
    <property type="molecule type" value="Genomic_DNA"/>
</dbReference>
<dbReference type="GO" id="GO:0004497">
    <property type="term" value="F:monooxygenase activity"/>
    <property type="evidence" value="ECO:0007669"/>
    <property type="project" value="InterPro"/>
</dbReference>
<dbReference type="RefSeq" id="XP_021886703.1">
    <property type="nucleotide sequence ID" value="XM_022029584.1"/>
</dbReference>
<evidence type="ECO:0000256" key="2">
    <source>
        <dbReference type="ARBA" id="ARBA00022630"/>
    </source>
</evidence>